<dbReference type="EMBL" id="CM023489">
    <property type="protein sequence ID" value="KAH6922877.1"/>
    <property type="molecule type" value="Genomic_DNA"/>
</dbReference>
<protein>
    <submittedName>
        <fullName evidence="1">Uncharacterized protein</fullName>
    </submittedName>
</protein>
<organism evidence="1 2">
    <name type="scientific">Hyalomma asiaticum</name>
    <name type="common">Tick</name>
    <dbReference type="NCBI Taxonomy" id="266040"/>
    <lineage>
        <taxon>Eukaryota</taxon>
        <taxon>Metazoa</taxon>
        <taxon>Ecdysozoa</taxon>
        <taxon>Arthropoda</taxon>
        <taxon>Chelicerata</taxon>
        <taxon>Arachnida</taxon>
        <taxon>Acari</taxon>
        <taxon>Parasitiformes</taxon>
        <taxon>Ixodida</taxon>
        <taxon>Ixodoidea</taxon>
        <taxon>Ixodidae</taxon>
        <taxon>Hyalomminae</taxon>
        <taxon>Hyalomma</taxon>
    </lineage>
</organism>
<evidence type="ECO:0000313" key="1">
    <source>
        <dbReference type="EMBL" id="KAH6922877.1"/>
    </source>
</evidence>
<reference evidence="1" key="1">
    <citation type="submission" date="2020-05" db="EMBL/GenBank/DDBJ databases">
        <title>Large-scale comparative analyses of tick genomes elucidate their genetic diversity and vector capacities.</title>
        <authorList>
            <person name="Jia N."/>
            <person name="Wang J."/>
            <person name="Shi W."/>
            <person name="Du L."/>
            <person name="Sun Y."/>
            <person name="Zhan W."/>
            <person name="Jiang J."/>
            <person name="Wang Q."/>
            <person name="Zhang B."/>
            <person name="Ji P."/>
            <person name="Sakyi L.B."/>
            <person name="Cui X."/>
            <person name="Yuan T."/>
            <person name="Jiang B."/>
            <person name="Yang W."/>
            <person name="Lam T.T.-Y."/>
            <person name="Chang Q."/>
            <person name="Ding S."/>
            <person name="Wang X."/>
            <person name="Zhu J."/>
            <person name="Ruan X."/>
            <person name="Zhao L."/>
            <person name="Wei J."/>
            <person name="Que T."/>
            <person name="Du C."/>
            <person name="Cheng J."/>
            <person name="Dai P."/>
            <person name="Han X."/>
            <person name="Huang E."/>
            <person name="Gao Y."/>
            <person name="Liu J."/>
            <person name="Shao H."/>
            <person name="Ye R."/>
            <person name="Li L."/>
            <person name="Wei W."/>
            <person name="Wang X."/>
            <person name="Wang C."/>
            <person name="Yang T."/>
            <person name="Huo Q."/>
            <person name="Li W."/>
            <person name="Guo W."/>
            <person name="Chen H."/>
            <person name="Zhou L."/>
            <person name="Ni X."/>
            <person name="Tian J."/>
            <person name="Zhou Y."/>
            <person name="Sheng Y."/>
            <person name="Liu T."/>
            <person name="Pan Y."/>
            <person name="Xia L."/>
            <person name="Li J."/>
            <person name="Zhao F."/>
            <person name="Cao W."/>
        </authorList>
    </citation>
    <scope>NUCLEOTIDE SEQUENCE</scope>
    <source>
        <strain evidence="1">Hyas-2018</strain>
    </source>
</reference>
<keyword evidence="2" id="KW-1185">Reference proteome</keyword>
<evidence type="ECO:0000313" key="2">
    <source>
        <dbReference type="Proteomes" id="UP000821845"/>
    </source>
</evidence>
<gene>
    <name evidence="1" type="ORF">HPB50_020004</name>
</gene>
<name>A0ACB7RJ25_HYAAI</name>
<comment type="caution">
    <text evidence="1">The sequence shown here is derived from an EMBL/GenBank/DDBJ whole genome shotgun (WGS) entry which is preliminary data.</text>
</comment>
<sequence length="163" mass="17715">MVSEVAPTNHRRHGYRTSDYPGNEDAAAACPLNSARRPDDVQATRYLPRKDQIFAALWSTILNGAVGEETSFLRMPVSSPTSAVAWATSACGGAFALPVIVHDGFSEDGDADSDGRPINYERNEPRYKGQGYISEQHYAFVGFGAGTLADMQLTSLWFVQIPA</sequence>
<proteinExistence type="predicted"/>
<accession>A0ACB7RJ25</accession>
<dbReference type="Proteomes" id="UP000821845">
    <property type="component" value="Chromosome 9"/>
</dbReference>